<dbReference type="KEGG" id="sbd:ATN00_00160"/>
<dbReference type="Gene3D" id="3.30.450.20">
    <property type="entry name" value="PAS domain"/>
    <property type="match status" value="1"/>
</dbReference>
<dbReference type="InterPro" id="IPR013655">
    <property type="entry name" value="PAS_fold_3"/>
</dbReference>
<evidence type="ECO:0000256" key="6">
    <source>
        <dbReference type="ARBA" id="ARBA00022630"/>
    </source>
</evidence>
<feature type="domain" description="PAS" evidence="14">
    <location>
        <begin position="179"/>
        <end position="249"/>
    </location>
</feature>
<keyword evidence="13" id="KW-0675">Receptor</keyword>
<feature type="domain" description="PAC" evidence="15">
    <location>
        <begin position="252"/>
        <end position="304"/>
    </location>
</feature>
<keyword evidence="8" id="KW-0808">Transferase</keyword>
<dbReference type="InterPro" id="IPR029016">
    <property type="entry name" value="GAF-like_dom_sf"/>
</dbReference>
<evidence type="ECO:0000259" key="14">
    <source>
        <dbReference type="PROSITE" id="PS50112"/>
    </source>
</evidence>
<evidence type="ECO:0000256" key="8">
    <source>
        <dbReference type="ARBA" id="ARBA00022679"/>
    </source>
</evidence>
<evidence type="ECO:0000256" key="4">
    <source>
        <dbReference type="ARBA" id="ARBA00022553"/>
    </source>
</evidence>
<evidence type="ECO:0000256" key="3">
    <source>
        <dbReference type="ARBA" id="ARBA00022543"/>
    </source>
</evidence>
<keyword evidence="10 16" id="KW-0418">Kinase</keyword>
<dbReference type="InterPro" id="IPR011102">
    <property type="entry name" value="Sig_transdc_His_kinase_HWE"/>
</dbReference>
<keyword evidence="4" id="KW-0597">Phosphoprotein</keyword>
<keyword evidence="5" id="KW-0716">Sensory transduction</keyword>
<dbReference type="InterPro" id="IPR001610">
    <property type="entry name" value="PAC"/>
</dbReference>
<dbReference type="InterPro" id="IPR000700">
    <property type="entry name" value="PAS-assoc_C"/>
</dbReference>
<dbReference type="CDD" id="cd00130">
    <property type="entry name" value="PAS"/>
    <property type="match status" value="1"/>
</dbReference>
<dbReference type="Gene3D" id="3.30.565.10">
    <property type="entry name" value="Histidine kinase-like ATPase, C-terminal domain"/>
    <property type="match status" value="1"/>
</dbReference>
<dbReference type="SMART" id="SM00091">
    <property type="entry name" value="PAS"/>
    <property type="match status" value="1"/>
</dbReference>
<dbReference type="PANTHER" id="PTHR43102">
    <property type="entry name" value="SLR1143 PROTEIN"/>
    <property type="match status" value="1"/>
</dbReference>
<dbReference type="EMBL" id="CP013264">
    <property type="protein sequence ID" value="ALR18962.1"/>
    <property type="molecule type" value="Genomic_DNA"/>
</dbReference>
<dbReference type="OrthoDB" id="9760752at2"/>
<keyword evidence="12" id="KW-0157">Chromophore</keyword>
<dbReference type="SUPFAM" id="SSF55874">
    <property type="entry name" value="ATPase domain of HSP90 chaperone/DNA topoisomerase II/histidine kinase"/>
    <property type="match status" value="1"/>
</dbReference>
<dbReference type="InterPro" id="IPR003018">
    <property type="entry name" value="GAF"/>
</dbReference>
<comment type="catalytic activity">
    <reaction evidence="1">
        <text>ATP + protein L-histidine = ADP + protein N-phospho-L-histidine.</text>
        <dbReference type="EC" id="2.7.13.3"/>
    </reaction>
</comment>
<proteinExistence type="predicted"/>
<keyword evidence="7" id="KW-0288">FMN</keyword>
<dbReference type="GO" id="GO:0004673">
    <property type="term" value="F:protein histidine kinase activity"/>
    <property type="evidence" value="ECO:0007669"/>
    <property type="project" value="UniProtKB-EC"/>
</dbReference>
<dbReference type="InterPro" id="IPR036890">
    <property type="entry name" value="HATPase_C_sf"/>
</dbReference>
<keyword evidence="3" id="KW-0600">Photoreceptor protein</keyword>
<keyword evidence="11" id="KW-0067">ATP-binding</keyword>
<dbReference type="GO" id="GO:0009881">
    <property type="term" value="F:photoreceptor activity"/>
    <property type="evidence" value="ECO:0007669"/>
    <property type="project" value="UniProtKB-KW"/>
</dbReference>
<dbReference type="Pfam" id="PF07536">
    <property type="entry name" value="HWE_HK"/>
    <property type="match status" value="1"/>
</dbReference>
<dbReference type="AlphaFoldDB" id="A0A0S3EUB8"/>
<gene>
    <name evidence="16" type="ORF">ATN00_00160</name>
</gene>
<evidence type="ECO:0000256" key="11">
    <source>
        <dbReference type="ARBA" id="ARBA00022840"/>
    </source>
</evidence>
<protein>
    <recommendedName>
        <fullName evidence="2">histidine kinase</fullName>
        <ecNumber evidence="2">2.7.13.3</ecNumber>
    </recommendedName>
</protein>
<dbReference type="GO" id="GO:0005524">
    <property type="term" value="F:ATP binding"/>
    <property type="evidence" value="ECO:0007669"/>
    <property type="project" value="UniProtKB-KW"/>
</dbReference>
<dbReference type="SMART" id="SM00086">
    <property type="entry name" value="PAC"/>
    <property type="match status" value="1"/>
</dbReference>
<dbReference type="Pfam" id="PF08447">
    <property type="entry name" value="PAS_3"/>
    <property type="match status" value="1"/>
</dbReference>
<evidence type="ECO:0000313" key="16">
    <source>
        <dbReference type="EMBL" id="ALR18962.1"/>
    </source>
</evidence>
<dbReference type="PANTHER" id="PTHR43102:SF2">
    <property type="entry name" value="GAF DOMAIN-CONTAINING PROTEIN"/>
    <property type="match status" value="1"/>
</dbReference>
<evidence type="ECO:0000256" key="9">
    <source>
        <dbReference type="ARBA" id="ARBA00022741"/>
    </source>
</evidence>
<organism evidence="16 17">
    <name type="scientific">Sphingobium baderi</name>
    <dbReference type="NCBI Taxonomy" id="1332080"/>
    <lineage>
        <taxon>Bacteria</taxon>
        <taxon>Pseudomonadati</taxon>
        <taxon>Pseudomonadota</taxon>
        <taxon>Alphaproteobacteria</taxon>
        <taxon>Sphingomonadales</taxon>
        <taxon>Sphingomonadaceae</taxon>
        <taxon>Sphingobium</taxon>
    </lineage>
</organism>
<keyword evidence="9" id="KW-0547">Nucleotide-binding</keyword>
<evidence type="ECO:0000313" key="17">
    <source>
        <dbReference type="Proteomes" id="UP000056968"/>
    </source>
</evidence>
<dbReference type="EC" id="2.7.13.3" evidence="2"/>
<reference evidence="16 17" key="1">
    <citation type="submission" date="2015-11" db="EMBL/GenBank/DDBJ databases">
        <title>A Two-component Flavoprotein Monooxygenase System MeaXY Responsible for para-Hydroxylation of 2-Methyl-6-ethylaniline and 2,6-Diethylaniline in Sphingobium baderi DE-13.</title>
        <authorList>
            <person name="Cheng M."/>
            <person name="Meng Q."/>
            <person name="Yang Y."/>
            <person name="Chu C."/>
            <person name="Yan X."/>
            <person name="He J."/>
            <person name="Li S."/>
        </authorList>
    </citation>
    <scope>NUCLEOTIDE SEQUENCE [LARGE SCALE GENOMIC DNA]</scope>
    <source>
        <strain evidence="16 17">DE-13</strain>
    </source>
</reference>
<accession>A0A0S3EUB8</accession>
<evidence type="ECO:0000256" key="13">
    <source>
        <dbReference type="ARBA" id="ARBA00023170"/>
    </source>
</evidence>
<dbReference type="NCBIfam" id="TIGR00229">
    <property type="entry name" value="sensory_box"/>
    <property type="match status" value="1"/>
</dbReference>
<dbReference type="InterPro" id="IPR035965">
    <property type="entry name" value="PAS-like_dom_sf"/>
</dbReference>
<evidence type="ECO:0000259" key="15">
    <source>
        <dbReference type="PROSITE" id="PS50113"/>
    </source>
</evidence>
<name>A0A0S3EUB8_9SPHN</name>
<evidence type="ECO:0000256" key="12">
    <source>
        <dbReference type="ARBA" id="ARBA00022991"/>
    </source>
</evidence>
<dbReference type="SUPFAM" id="SSF55781">
    <property type="entry name" value="GAF domain-like"/>
    <property type="match status" value="1"/>
</dbReference>
<evidence type="ECO:0000256" key="5">
    <source>
        <dbReference type="ARBA" id="ARBA00022606"/>
    </source>
</evidence>
<dbReference type="PROSITE" id="PS50112">
    <property type="entry name" value="PAS"/>
    <property type="match status" value="1"/>
</dbReference>
<evidence type="ECO:0000256" key="7">
    <source>
        <dbReference type="ARBA" id="ARBA00022643"/>
    </source>
</evidence>
<dbReference type="SUPFAM" id="SSF55785">
    <property type="entry name" value="PYP-like sensor domain (PAS domain)"/>
    <property type="match status" value="1"/>
</dbReference>
<dbReference type="FunFam" id="3.30.450.20:FF:000099">
    <property type="entry name" value="Sensory box sensor histidine kinase"/>
    <property type="match status" value="1"/>
</dbReference>
<evidence type="ECO:0000256" key="10">
    <source>
        <dbReference type="ARBA" id="ARBA00022777"/>
    </source>
</evidence>
<evidence type="ECO:0000256" key="1">
    <source>
        <dbReference type="ARBA" id="ARBA00000085"/>
    </source>
</evidence>
<keyword evidence="6" id="KW-0285">Flavoprotein</keyword>
<dbReference type="STRING" id="1332080.ATN00_00160"/>
<evidence type="ECO:0000256" key="2">
    <source>
        <dbReference type="ARBA" id="ARBA00012438"/>
    </source>
</evidence>
<dbReference type="PROSITE" id="PS50113">
    <property type="entry name" value="PAC"/>
    <property type="match status" value="1"/>
</dbReference>
<keyword evidence="17" id="KW-1185">Reference proteome</keyword>
<dbReference type="Proteomes" id="UP000056968">
    <property type="component" value="Chromosome"/>
</dbReference>
<sequence>MADWHGLETDRAAVLAQYDLDAGGFATLNRITDFAAALCDAPIALVSIVEDVRQRFIARTGLEAEETPRELSFCAHAMLDDAIFIVPDARLDPRFADNALVTGAPHIRFYAGAPLVDEDGVPLGALCVIEDRPRADLTALQRQGLTLMAQQVLAALQSRRRDRATNARQLRDAAALAESNRLFRTLADTMPQLVWAARPDGYNDYFNARWYEYIGAPVGSSEGEGWVDILHPDDKDHALDRWSHSLQTGEPYEIEYRLRHNEGGHRWTLGRAHPIRDDHGRIIRWIGTCTDIHEQKMMMEEREMIAHELSHRIKNIFSVISGLVGLSAREHPEMGAVAEDLRARILSLGRAHDFVRPHGEPALSREHTTLWGVLDQLFAPYRGKGRPRFILSGDDPEVDDRSATPLALLFHELATNAAKYGALSAAGGIVRLHVAQEDEDIRIDWREEGGPAVPPMEAEGFGTRLMSLSVERQLGGRMTRNWQPGGLEVSVWIPRRAMHRAQQETA</sequence>
<dbReference type="SMART" id="SM00911">
    <property type="entry name" value="HWE_HK"/>
    <property type="match status" value="1"/>
</dbReference>
<dbReference type="RefSeq" id="WP_062060678.1">
    <property type="nucleotide sequence ID" value="NZ_CP013264.1"/>
</dbReference>
<dbReference type="Gene3D" id="3.30.450.40">
    <property type="match status" value="1"/>
</dbReference>
<dbReference type="InterPro" id="IPR000014">
    <property type="entry name" value="PAS"/>
</dbReference>
<dbReference type="Pfam" id="PF01590">
    <property type="entry name" value="GAF"/>
    <property type="match status" value="1"/>
</dbReference>